<dbReference type="InterPro" id="IPR043132">
    <property type="entry name" value="BCAT-like_C"/>
</dbReference>
<evidence type="ECO:0000313" key="3">
    <source>
        <dbReference type="Proteomes" id="UP000316806"/>
    </source>
</evidence>
<feature type="region of interest" description="Disordered" evidence="1">
    <location>
        <begin position="241"/>
        <end position="282"/>
    </location>
</feature>
<name>A0A516RK10_STRST</name>
<keyword evidence="2" id="KW-0808">Transferase</keyword>
<dbReference type="InterPro" id="IPR036038">
    <property type="entry name" value="Aminotransferase-like"/>
</dbReference>
<dbReference type="EMBL" id="CP040916">
    <property type="protein sequence ID" value="QDQ16006.1"/>
    <property type="molecule type" value="Genomic_DNA"/>
</dbReference>
<dbReference type="AlphaFoldDB" id="A0A516RK10"/>
<dbReference type="Pfam" id="PF01063">
    <property type="entry name" value="Aminotran_4"/>
    <property type="match status" value="1"/>
</dbReference>
<keyword evidence="2" id="KW-0032">Aminotransferase</keyword>
<evidence type="ECO:0000256" key="1">
    <source>
        <dbReference type="SAM" id="MobiDB-lite"/>
    </source>
</evidence>
<gene>
    <name evidence="2" type="ORF">FH965_40245</name>
</gene>
<dbReference type="GO" id="GO:0008483">
    <property type="term" value="F:transaminase activity"/>
    <property type="evidence" value="ECO:0007669"/>
    <property type="project" value="UniProtKB-KW"/>
</dbReference>
<proteinExistence type="predicted"/>
<dbReference type="RefSeq" id="WP_144323206.1">
    <property type="nucleotide sequence ID" value="NZ_CP040916.1"/>
</dbReference>
<sequence>MSSRYTAWFAWRPGSHLAPACPPDAPVLAADSFLLQDGRARFTAGHRARFLAACRAAGAGRGLDADGFFTQALARLPRTGAWFPRVELLGGAHPVLGLRLRPCPARTGRVRLGCWHGSDPRTCPTRKGPDLAALAGLRAHAQARGADDYLLTTPDGRASESTSATLLWWQDGRLCLPAPGLPVLPGITAAWITARATRLGIPLAPRAVRPAELSGHEVWLVNALHGIRPVTAWPHTPYRAGPAERAERWQRAWQDAARPLPAPPPAARPPAPRPPARQAARP</sequence>
<reference evidence="2 3" key="1">
    <citation type="journal article" date="2019" name="J. Ind. Microbiol. Biotechnol.">
        <title>The complete genomic sequence of Streptomyces spectabilis NRRL-2792 and identification of secondary metabolite biosynthetic gene clusters.</title>
        <authorList>
            <person name="Sinha A."/>
            <person name="Phillips-Salemka S."/>
            <person name="Niraula T.A."/>
            <person name="Short K.A."/>
            <person name="Niraula N.P."/>
        </authorList>
    </citation>
    <scope>NUCLEOTIDE SEQUENCE [LARGE SCALE GENOMIC DNA]</scope>
    <source>
        <strain evidence="2 3">NRRL 2792</strain>
    </source>
</reference>
<protein>
    <submittedName>
        <fullName evidence="2">Aminotransferase class IV</fullName>
    </submittedName>
</protein>
<evidence type="ECO:0000313" key="2">
    <source>
        <dbReference type="EMBL" id="QDQ16006.1"/>
    </source>
</evidence>
<accession>A0A516RK10</accession>
<dbReference type="Proteomes" id="UP000316806">
    <property type="component" value="Chromosome"/>
</dbReference>
<dbReference type="InterPro" id="IPR001544">
    <property type="entry name" value="Aminotrans_IV"/>
</dbReference>
<dbReference type="Gene3D" id="3.20.10.10">
    <property type="entry name" value="D-amino Acid Aminotransferase, subunit A, domain 2"/>
    <property type="match status" value="1"/>
</dbReference>
<dbReference type="SUPFAM" id="SSF56752">
    <property type="entry name" value="D-aminoacid aminotransferase-like PLP-dependent enzymes"/>
    <property type="match status" value="1"/>
</dbReference>
<organism evidence="2 3">
    <name type="scientific">Streptomyces spectabilis</name>
    <dbReference type="NCBI Taxonomy" id="68270"/>
    <lineage>
        <taxon>Bacteria</taxon>
        <taxon>Bacillati</taxon>
        <taxon>Actinomycetota</taxon>
        <taxon>Actinomycetes</taxon>
        <taxon>Kitasatosporales</taxon>
        <taxon>Streptomycetaceae</taxon>
        <taxon>Streptomyces</taxon>
    </lineage>
</organism>
<feature type="compositionally biased region" description="Pro residues" evidence="1">
    <location>
        <begin position="260"/>
        <end position="275"/>
    </location>
</feature>